<dbReference type="EMBL" id="CAXITT010000090">
    <property type="protein sequence ID" value="CAL1531480.1"/>
    <property type="molecule type" value="Genomic_DNA"/>
</dbReference>
<protein>
    <recommendedName>
        <fullName evidence="5">Protein shisa-5</fullName>
    </recommendedName>
</protein>
<keyword evidence="4" id="KW-1185">Reference proteome</keyword>
<gene>
    <name evidence="3" type="ORF">GSLYS_00005575001</name>
</gene>
<feature type="transmembrane region" description="Helical" evidence="2">
    <location>
        <begin position="55"/>
        <end position="78"/>
    </location>
</feature>
<feature type="region of interest" description="Disordered" evidence="1">
    <location>
        <begin position="217"/>
        <end position="242"/>
    </location>
</feature>
<evidence type="ECO:0000256" key="2">
    <source>
        <dbReference type="SAM" id="Phobius"/>
    </source>
</evidence>
<evidence type="ECO:0008006" key="5">
    <source>
        <dbReference type="Google" id="ProtNLM"/>
    </source>
</evidence>
<keyword evidence="2" id="KW-0472">Membrane</keyword>
<comment type="caution">
    <text evidence="3">The sequence shown here is derived from an EMBL/GenBank/DDBJ whole genome shotgun (WGS) entry which is preliminary data.</text>
</comment>
<proteinExistence type="predicted"/>
<reference evidence="3 4" key="1">
    <citation type="submission" date="2024-04" db="EMBL/GenBank/DDBJ databases">
        <authorList>
            <consortium name="Genoscope - CEA"/>
            <person name="William W."/>
        </authorList>
    </citation>
    <scope>NUCLEOTIDE SEQUENCE [LARGE SCALE GENOMIC DNA]</scope>
</reference>
<keyword evidence="2" id="KW-1133">Transmembrane helix</keyword>
<dbReference type="Proteomes" id="UP001497497">
    <property type="component" value="Unassembled WGS sequence"/>
</dbReference>
<organism evidence="3 4">
    <name type="scientific">Lymnaea stagnalis</name>
    <name type="common">Great pond snail</name>
    <name type="synonym">Helix stagnalis</name>
    <dbReference type="NCBI Taxonomy" id="6523"/>
    <lineage>
        <taxon>Eukaryota</taxon>
        <taxon>Metazoa</taxon>
        <taxon>Spiralia</taxon>
        <taxon>Lophotrochozoa</taxon>
        <taxon>Mollusca</taxon>
        <taxon>Gastropoda</taxon>
        <taxon>Heterobranchia</taxon>
        <taxon>Euthyneura</taxon>
        <taxon>Panpulmonata</taxon>
        <taxon>Hygrophila</taxon>
        <taxon>Lymnaeoidea</taxon>
        <taxon>Lymnaeidae</taxon>
        <taxon>Lymnaea</taxon>
    </lineage>
</organism>
<accession>A0AAV2HCM2</accession>
<sequence>MPKPTVTRNLKGKEVCVLRYTPSHGSEIKNITFRCEHGCCGTESKEYCCLSAPTLLGAIFTAALFGILCVVAISDYLYKKCQKHSTSRTAVQIIAPVSTIAQPIKKQTYMTTVCNSVPLAHYVEAQHYPYYGPACYTYPLMQPYHGAPFAPRLPAFPNSGGPDTSNPVAFASRKTFDARTFTYTSLGMPDASEPPPYTYTDGSHTPKLPAYTTMASPVSEPSVCPLVEEPKPPNRHSYSAVRIPSAPPLAACDLPKES</sequence>
<evidence type="ECO:0000313" key="4">
    <source>
        <dbReference type="Proteomes" id="UP001497497"/>
    </source>
</evidence>
<evidence type="ECO:0000256" key="1">
    <source>
        <dbReference type="SAM" id="MobiDB-lite"/>
    </source>
</evidence>
<dbReference type="AlphaFoldDB" id="A0AAV2HCM2"/>
<name>A0AAV2HCM2_LYMST</name>
<keyword evidence="2" id="KW-0812">Transmembrane</keyword>
<evidence type="ECO:0000313" key="3">
    <source>
        <dbReference type="EMBL" id="CAL1531480.1"/>
    </source>
</evidence>